<evidence type="ECO:0000313" key="7">
    <source>
        <dbReference type="EMBL" id="XBV83478.1"/>
    </source>
</evidence>
<dbReference type="AlphaFoldDB" id="A0AAU7U4U3"/>
<dbReference type="InterPro" id="IPR001279">
    <property type="entry name" value="Metallo-B-lactamas"/>
</dbReference>
<comment type="cofactor">
    <cofactor evidence="1">
        <name>Zn(2+)</name>
        <dbReference type="ChEBI" id="CHEBI:29105"/>
    </cofactor>
</comment>
<dbReference type="Pfam" id="PF00753">
    <property type="entry name" value="Lactamase_B"/>
    <property type="match status" value="1"/>
</dbReference>
<accession>A0AAU7U4U3</accession>
<sequence length="280" mass="30221">MTVRVVPLTAGACLNVAALTERGAPWRVREYPAGYALLLHPSRGPVLFDCGYGPAVLQAMRRWPGLLYGAVTPVRLPASQTVPAALARLGLTPADIRQVIVSHLHADHVGALRQLTAATFVLDPAAYTPLRGLRGVQAVRRAYLPDLLPPDFDDRLSPLTFQASPPGLAPFEWAADIYGDGSVWAVPVPGHAPGMIALVVRTQPGAALEGSGEGLTVLASDVAYSVRALREGLEAHPLTHLTFFNATQERQSRARLRQWLQRHPRARVIVSHDLPEPDHG</sequence>
<dbReference type="GO" id="GO:0046872">
    <property type="term" value="F:metal ion binding"/>
    <property type="evidence" value="ECO:0007669"/>
    <property type="project" value="UniProtKB-KW"/>
</dbReference>
<evidence type="ECO:0000256" key="4">
    <source>
        <dbReference type="ARBA" id="ARBA00022801"/>
    </source>
</evidence>
<dbReference type="GO" id="GO:0016787">
    <property type="term" value="F:hydrolase activity"/>
    <property type="evidence" value="ECO:0007669"/>
    <property type="project" value="UniProtKB-KW"/>
</dbReference>
<keyword evidence="4" id="KW-0378">Hydrolase</keyword>
<gene>
    <name evidence="7" type="ORF">ABOD76_00455</name>
</gene>
<dbReference type="RefSeq" id="WP_350240987.1">
    <property type="nucleotide sequence ID" value="NZ_CP158296.1"/>
</dbReference>
<geneLocation type="plasmid" evidence="7">
    <name>pDson04</name>
</geneLocation>
<dbReference type="InterPro" id="IPR051013">
    <property type="entry name" value="MBL_superfamily_lactonases"/>
</dbReference>
<evidence type="ECO:0000256" key="2">
    <source>
        <dbReference type="ARBA" id="ARBA00007749"/>
    </source>
</evidence>
<keyword evidence="7" id="KW-0614">Plasmid</keyword>
<dbReference type="PANTHER" id="PTHR42978:SF2">
    <property type="entry name" value="102 KBASES UNSTABLE REGION: FROM 1 TO 119443"/>
    <property type="match status" value="1"/>
</dbReference>
<proteinExistence type="inferred from homology"/>
<dbReference type="PANTHER" id="PTHR42978">
    <property type="entry name" value="QUORUM-QUENCHING LACTONASE YTNP-RELATED-RELATED"/>
    <property type="match status" value="1"/>
</dbReference>
<feature type="domain" description="Metallo-beta-lactamase" evidence="6">
    <location>
        <begin position="33"/>
        <end position="272"/>
    </location>
</feature>
<evidence type="ECO:0000256" key="1">
    <source>
        <dbReference type="ARBA" id="ARBA00001947"/>
    </source>
</evidence>
<comment type="similarity">
    <text evidence="2">Belongs to the metallo-beta-lactamase superfamily.</text>
</comment>
<reference evidence="7" key="1">
    <citation type="submission" date="2024-06" db="EMBL/GenBank/DDBJ databases">
        <title>Draft Genome Sequence of Deinococcus sonorensis Type Strain KR-87, a Biofilm Producing Representative of the Genus Deinococcus.</title>
        <authorList>
            <person name="Boren L.S."/>
            <person name="Grosso R.A."/>
            <person name="Hugenberg-Cox A.N."/>
            <person name="Hill J.T.E."/>
            <person name="Albert C.M."/>
            <person name="Tuohy J.M."/>
        </authorList>
    </citation>
    <scope>NUCLEOTIDE SEQUENCE</scope>
    <source>
        <strain evidence="7">KR-87</strain>
        <plasmid evidence="7">pDson04</plasmid>
    </source>
</reference>
<evidence type="ECO:0000256" key="3">
    <source>
        <dbReference type="ARBA" id="ARBA00022723"/>
    </source>
</evidence>
<dbReference type="EMBL" id="CP158296">
    <property type="protein sequence ID" value="XBV83478.1"/>
    <property type="molecule type" value="Genomic_DNA"/>
</dbReference>
<evidence type="ECO:0000256" key="5">
    <source>
        <dbReference type="ARBA" id="ARBA00022833"/>
    </source>
</evidence>
<dbReference type="KEGG" id="dsc:ABOD76_00455"/>
<protein>
    <submittedName>
        <fullName evidence="7">MBL fold metallo-hydrolase</fullName>
    </submittedName>
</protein>
<keyword evidence="5" id="KW-0862">Zinc</keyword>
<dbReference type="Gene3D" id="3.60.15.10">
    <property type="entry name" value="Ribonuclease Z/Hydroxyacylglutathione hydrolase-like"/>
    <property type="match status" value="1"/>
</dbReference>
<organism evidence="7">
    <name type="scientific">Deinococcus sonorensis KR-87</name>
    <dbReference type="NCBI Taxonomy" id="694439"/>
    <lineage>
        <taxon>Bacteria</taxon>
        <taxon>Thermotogati</taxon>
        <taxon>Deinococcota</taxon>
        <taxon>Deinococci</taxon>
        <taxon>Deinococcales</taxon>
        <taxon>Deinococcaceae</taxon>
        <taxon>Deinococcus</taxon>
    </lineage>
</organism>
<name>A0AAU7U4U3_9DEIO</name>
<dbReference type="SUPFAM" id="SSF56281">
    <property type="entry name" value="Metallo-hydrolase/oxidoreductase"/>
    <property type="match status" value="1"/>
</dbReference>
<dbReference type="InterPro" id="IPR036866">
    <property type="entry name" value="RibonucZ/Hydroxyglut_hydro"/>
</dbReference>
<keyword evidence="3" id="KW-0479">Metal-binding</keyword>
<dbReference type="SMART" id="SM00849">
    <property type="entry name" value="Lactamase_B"/>
    <property type="match status" value="1"/>
</dbReference>
<dbReference type="CDD" id="cd07730">
    <property type="entry name" value="metallo-hydrolase-like_MBL-fold"/>
    <property type="match status" value="1"/>
</dbReference>
<evidence type="ECO:0000259" key="6">
    <source>
        <dbReference type="SMART" id="SM00849"/>
    </source>
</evidence>